<dbReference type="EMBL" id="JASSPP010000009">
    <property type="protein sequence ID" value="MDK9581002.1"/>
    <property type="molecule type" value="Genomic_DNA"/>
</dbReference>
<evidence type="ECO:0000256" key="9">
    <source>
        <dbReference type="ARBA" id="ARBA00023136"/>
    </source>
</evidence>
<evidence type="ECO:0000259" key="13">
    <source>
        <dbReference type="Pfam" id="PF03895"/>
    </source>
</evidence>
<comment type="subcellular location">
    <subcellularLocation>
        <location evidence="2">Cell outer membrane</location>
    </subcellularLocation>
    <subcellularLocation>
        <location evidence="1">Cell surface</location>
    </subcellularLocation>
</comment>
<evidence type="ECO:0000313" key="15">
    <source>
        <dbReference type="EMBL" id="MDK9581002.1"/>
    </source>
</evidence>
<evidence type="ECO:0000256" key="5">
    <source>
        <dbReference type="ARBA" id="ARBA00022452"/>
    </source>
</evidence>
<evidence type="ECO:0000256" key="11">
    <source>
        <dbReference type="SAM" id="Coils"/>
    </source>
</evidence>
<evidence type="ECO:0000256" key="10">
    <source>
        <dbReference type="ARBA" id="ARBA00023237"/>
    </source>
</evidence>
<keyword evidence="4" id="KW-0813">Transport</keyword>
<keyword evidence="11" id="KW-0175">Coiled coil</keyword>
<keyword evidence="10" id="KW-0998">Cell outer membrane</keyword>
<evidence type="ECO:0000313" key="16">
    <source>
        <dbReference type="Proteomes" id="UP001225134"/>
    </source>
</evidence>
<name>A0ABT7HKD8_9FUSO</name>
<feature type="domain" description="Trimeric autotransporter adhesin YadA-like stalk" evidence="14">
    <location>
        <begin position="579"/>
        <end position="610"/>
    </location>
</feature>
<evidence type="ECO:0000256" key="12">
    <source>
        <dbReference type="SAM" id="MobiDB-lite"/>
    </source>
</evidence>
<feature type="domain" description="Trimeric autotransporter adhesin YadA-like C-terminal membrane anchor" evidence="13">
    <location>
        <begin position="632"/>
        <end position="689"/>
    </location>
</feature>
<feature type="region of interest" description="Disordered" evidence="12">
    <location>
        <begin position="503"/>
        <end position="534"/>
    </location>
</feature>
<keyword evidence="9" id="KW-0472">Membrane</keyword>
<comment type="caution">
    <text evidence="15">The sequence shown here is derived from an EMBL/GenBank/DDBJ whole genome shotgun (WGS) entry which is preliminary data.</text>
</comment>
<dbReference type="InterPro" id="IPR005594">
    <property type="entry name" value="YadA_C"/>
</dbReference>
<evidence type="ECO:0000256" key="1">
    <source>
        <dbReference type="ARBA" id="ARBA00004241"/>
    </source>
</evidence>
<proteinExistence type="inferred from homology"/>
<sequence>MNKKNIKWNFKFILLGMLPFLFYGNTIYAENIKIYVDAQNKKVLTEEEYDKIDSNEKGKYKPVIIDENNKTYTINIDNGLHYISVNSNETGLESNYNNDGAKGGDNGIVIGVKSKLTGIKNGKNNSIVLGNNLDVDGAYNVVVGIDYYNGDNKLTKVSGEHNVVIGQGNLVGWTAINKNADKKDQLAEWEYNKKGSDQNVVTGMTNTISGGSVIFGKSSKVEDLGMSFGYGNEVIGSDSKYKYGEKEYRGGQHGLALGSFLFSVGEDAISIGRESYAIGNYTIASGSNSKAIGLASMAYGYNSNVNGDWSLAIGPYSNANVRLATALGASSKVNYETGVALGYGSISNRNTGNIGYVPFVSKVDLNKKIGNDKKYDEWVSAYNKWKEKNDELKNNPNDKNLQEEVKKLYDANTLAYNKAICMWKSTSAAVSIGNEDTGMTRQLTGLAAGSEDTDAVNVAQLKQVIKNQYINVKAGGKTINVKLGDTLELKGDGIDISVKDEVKTNNQTSEQPPKKQPVTPTTTPTSHIATFKSESKGGGSDTFEYVLGEKVLSEEEYSKLKSDEKKNVILRVKDGEKVITNVANGVKANDAVNVSQLNEIKSKLQNDVKEVVKKSDLALGGISNAVAMANLPQLMGDRKFNLAASYGYYGGSHSVAIGFSGTNDKQNFIYKLSGSVNTKGNLALGVGAGVMLGSIDNKDKKIEKLTNENILIKQNLEKQGNEIKELKEIIKELRAIIKNK</sequence>
<feature type="compositionally biased region" description="Low complexity" evidence="12">
    <location>
        <begin position="516"/>
        <end position="525"/>
    </location>
</feature>
<feature type="domain" description="Trimeric autotransporter adhesin YadA-like stalk" evidence="14">
    <location>
        <begin position="442"/>
        <end position="470"/>
    </location>
</feature>
<dbReference type="Pfam" id="PF03895">
    <property type="entry name" value="YadA_anchor"/>
    <property type="match status" value="1"/>
</dbReference>
<keyword evidence="7" id="KW-0732">Signal</keyword>
<dbReference type="Pfam" id="PF05662">
    <property type="entry name" value="YadA_stalk"/>
    <property type="match status" value="2"/>
</dbReference>
<reference evidence="15 16" key="1">
    <citation type="submission" date="2023-06" db="EMBL/GenBank/DDBJ databases">
        <title>Antibody response to the Sneathia vaginalis cytopathogenic toxin A during pregnancy.</title>
        <authorList>
            <person name="Mccoy Z.T."/>
            <person name="Serrano M.G."/>
            <person name="Spaine K."/>
            <person name="Edwards D.J."/>
            <person name="Buck G.A."/>
            <person name="Jefferson K."/>
        </authorList>
    </citation>
    <scope>NUCLEOTIDE SEQUENCE [LARGE SCALE GENOMIC DNA]</scope>
    <source>
        <strain evidence="15 16">CCUG 42621</strain>
    </source>
</reference>
<organism evidence="15 16">
    <name type="scientific">Sneathia sanguinegens</name>
    <dbReference type="NCBI Taxonomy" id="40543"/>
    <lineage>
        <taxon>Bacteria</taxon>
        <taxon>Fusobacteriati</taxon>
        <taxon>Fusobacteriota</taxon>
        <taxon>Fusobacteriia</taxon>
        <taxon>Fusobacteriales</taxon>
        <taxon>Leptotrichiaceae</taxon>
        <taxon>Sneathia</taxon>
    </lineage>
</organism>
<keyword evidence="8" id="KW-0653">Protein transport</keyword>
<dbReference type="Gene3D" id="2.150.10.10">
    <property type="entry name" value="Serralysin-like metalloprotease, C-terminal"/>
    <property type="match status" value="2"/>
</dbReference>
<dbReference type="SUPFAM" id="SSF101967">
    <property type="entry name" value="Adhesin YadA, collagen-binding domain"/>
    <property type="match status" value="1"/>
</dbReference>
<dbReference type="RefSeq" id="WP_285153231.1">
    <property type="nucleotide sequence ID" value="NZ_JASSPP010000009.1"/>
</dbReference>
<dbReference type="InterPro" id="IPR045584">
    <property type="entry name" value="Pilin-like"/>
</dbReference>
<evidence type="ECO:0000256" key="4">
    <source>
        <dbReference type="ARBA" id="ARBA00022448"/>
    </source>
</evidence>
<accession>A0ABT7HKD8</accession>
<gene>
    <name evidence="15" type="ORF">QQA45_05750</name>
</gene>
<evidence type="ECO:0000256" key="6">
    <source>
        <dbReference type="ARBA" id="ARBA00022692"/>
    </source>
</evidence>
<keyword evidence="5" id="KW-1134">Transmembrane beta strand</keyword>
<evidence type="ECO:0000256" key="3">
    <source>
        <dbReference type="ARBA" id="ARBA00005848"/>
    </source>
</evidence>
<keyword evidence="6" id="KW-0812">Transmembrane</keyword>
<dbReference type="Gene3D" id="3.30.1300.30">
    <property type="entry name" value="GSPII I/J protein-like"/>
    <property type="match status" value="1"/>
</dbReference>
<dbReference type="SUPFAM" id="SSF54523">
    <property type="entry name" value="Pili subunits"/>
    <property type="match status" value="1"/>
</dbReference>
<dbReference type="CDD" id="cd12820">
    <property type="entry name" value="LbR_YadA-like"/>
    <property type="match status" value="1"/>
</dbReference>
<comment type="similarity">
    <text evidence="3">Belongs to the autotransporter-2 (AT-2) (TC 1.B.40) family.</text>
</comment>
<evidence type="ECO:0000256" key="7">
    <source>
        <dbReference type="ARBA" id="ARBA00022729"/>
    </source>
</evidence>
<keyword evidence="16" id="KW-1185">Reference proteome</keyword>
<evidence type="ECO:0000259" key="14">
    <source>
        <dbReference type="Pfam" id="PF05662"/>
    </source>
</evidence>
<feature type="coiled-coil region" evidence="11">
    <location>
        <begin position="695"/>
        <end position="736"/>
    </location>
</feature>
<dbReference type="InterPro" id="IPR011049">
    <property type="entry name" value="Serralysin-like_metalloprot_C"/>
</dbReference>
<evidence type="ECO:0000256" key="2">
    <source>
        <dbReference type="ARBA" id="ARBA00004442"/>
    </source>
</evidence>
<evidence type="ECO:0000256" key="8">
    <source>
        <dbReference type="ARBA" id="ARBA00022927"/>
    </source>
</evidence>
<dbReference type="Proteomes" id="UP001225134">
    <property type="component" value="Unassembled WGS sequence"/>
</dbReference>
<dbReference type="InterPro" id="IPR008635">
    <property type="entry name" value="Coiled_stalk_dom"/>
</dbReference>
<protein>
    <submittedName>
        <fullName evidence="15">YadA-like family protein</fullName>
    </submittedName>
</protein>